<dbReference type="SUPFAM" id="SSF55347">
    <property type="entry name" value="Glyceraldehyde-3-phosphate dehydrogenase-like, C-terminal domain"/>
    <property type="match status" value="1"/>
</dbReference>
<sequence length="334" mass="37254">MKVGILGAGMIVHDLLSFAGEVSNMELEAICATPAEETTIQTLAKEHGIKKCYTDFDEMLKNPTIKTIYIGVPNHLHYTFTKKALLADKHVICEKPFTSNDWEAVDLAELARERELFILEAVSTRFLPNVLKIKELLPTLGEIKIISVNYSQYSSRYDAFKQGIIQPAFDPEKSGGALMDLNIYNINLMVTLFGPTEKVNYQANIQKGIDTSGILTMDYDEFKAVCIAAKDCKAPIVTSIQGDKGCIIIEDSANVVAKFKLLMNDSSAEKVYELNEGKHRMYHEFAVFCDIIDNGKVTEANALMDMSLATMKIQTQARRTADVIFPSDIKTENK</sequence>
<evidence type="ECO:0000313" key="4">
    <source>
        <dbReference type="Proteomes" id="UP000673375"/>
    </source>
</evidence>
<reference evidence="3 4" key="1">
    <citation type="submission" date="2020-12" db="EMBL/GenBank/DDBJ databases">
        <title>Vagococcus allomyrinae sp. nov. and Enterococcus lavae sp. nov., isolated from the larvae of Allomyrina dichotoma.</title>
        <authorList>
            <person name="Lee S.D."/>
        </authorList>
    </citation>
    <scope>NUCLEOTIDE SEQUENCE [LARGE SCALE GENOMIC DNA]</scope>
    <source>
        <strain evidence="3 4">BWM-S5</strain>
    </source>
</reference>
<dbReference type="Pfam" id="PF01408">
    <property type="entry name" value="GFO_IDH_MocA"/>
    <property type="match status" value="1"/>
</dbReference>
<feature type="domain" description="GFO/IDH/MocA-like oxidoreductase" evidence="2">
    <location>
        <begin position="139"/>
        <end position="247"/>
    </location>
</feature>
<dbReference type="SUPFAM" id="SSF51735">
    <property type="entry name" value="NAD(P)-binding Rossmann-fold domains"/>
    <property type="match status" value="1"/>
</dbReference>
<feature type="domain" description="Gfo/Idh/MocA-like oxidoreductase N-terminal" evidence="1">
    <location>
        <begin position="1"/>
        <end position="116"/>
    </location>
</feature>
<dbReference type="PANTHER" id="PTHR43054:SF1">
    <property type="entry name" value="SCYLLO-INOSITOL 2-DEHYDROGENASE (NADP(+)) IOLU"/>
    <property type="match status" value="1"/>
</dbReference>
<dbReference type="InterPro" id="IPR036291">
    <property type="entry name" value="NAD(P)-bd_dom_sf"/>
</dbReference>
<evidence type="ECO:0000259" key="2">
    <source>
        <dbReference type="Pfam" id="PF22725"/>
    </source>
</evidence>
<organism evidence="3 4">
    <name type="scientific">Enterococcus larvae</name>
    <dbReference type="NCBI Taxonomy" id="2794352"/>
    <lineage>
        <taxon>Bacteria</taxon>
        <taxon>Bacillati</taxon>
        <taxon>Bacillota</taxon>
        <taxon>Bacilli</taxon>
        <taxon>Lactobacillales</taxon>
        <taxon>Enterococcaceae</taxon>
        <taxon>Enterococcus</taxon>
    </lineage>
</organism>
<dbReference type="InterPro" id="IPR055170">
    <property type="entry name" value="GFO_IDH_MocA-like_dom"/>
</dbReference>
<dbReference type="EMBL" id="JAEDXU010000007">
    <property type="protein sequence ID" value="MBP1047307.1"/>
    <property type="molecule type" value="Genomic_DNA"/>
</dbReference>
<dbReference type="PANTHER" id="PTHR43054">
    <property type="match status" value="1"/>
</dbReference>
<dbReference type="InterPro" id="IPR000683">
    <property type="entry name" value="Gfo/Idh/MocA-like_OxRdtase_N"/>
</dbReference>
<keyword evidence="4" id="KW-1185">Reference proteome</keyword>
<evidence type="ECO:0000313" key="3">
    <source>
        <dbReference type="EMBL" id="MBP1047307.1"/>
    </source>
</evidence>
<name>A0ABS4CM13_9ENTE</name>
<dbReference type="RefSeq" id="WP_209558093.1">
    <property type="nucleotide sequence ID" value="NZ_JAEDXU010000007.1"/>
</dbReference>
<gene>
    <name evidence="3" type="ORF">I6N96_13570</name>
</gene>
<evidence type="ECO:0000259" key="1">
    <source>
        <dbReference type="Pfam" id="PF01408"/>
    </source>
</evidence>
<dbReference type="Gene3D" id="3.40.50.720">
    <property type="entry name" value="NAD(P)-binding Rossmann-like Domain"/>
    <property type="match status" value="1"/>
</dbReference>
<accession>A0ABS4CM13</accession>
<protein>
    <submittedName>
        <fullName evidence="3">Gfo/Idh/MocA family oxidoreductase</fullName>
    </submittedName>
</protein>
<proteinExistence type="predicted"/>
<dbReference type="Gene3D" id="3.30.360.10">
    <property type="entry name" value="Dihydrodipicolinate Reductase, domain 2"/>
    <property type="match status" value="1"/>
</dbReference>
<comment type="caution">
    <text evidence="3">The sequence shown here is derived from an EMBL/GenBank/DDBJ whole genome shotgun (WGS) entry which is preliminary data.</text>
</comment>
<dbReference type="Pfam" id="PF22725">
    <property type="entry name" value="GFO_IDH_MocA_C3"/>
    <property type="match status" value="1"/>
</dbReference>
<dbReference type="Proteomes" id="UP000673375">
    <property type="component" value="Unassembled WGS sequence"/>
</dbReference>